<dbReference type="EMBL" id="CP039353">
    <property type="protein sequence ID" value="QCE06639.1"/>
    <property type="molecule type" value="Genomic_DNA"/>
</dbReference>
<feature type="compositionally biased region" description="Polar residues" evidence="1">
    <location>
        <begin position="151"/>
        <end position="162"/>
    </location>
</feature>
<feature type="region of interest" description="Disordered" evidence="1">
    <location>
        <begin position="151"/>
        <end position="198"/>
    </location>
</feature>
<gene>
    <name evidence="2" type="ORF">DEO72_LG9g1653</name>
</gene>
<protein>
    <submittedName>
        <fullName evidence="2">Uncharacterized protein</fullName>
    </submittedName>
</protein>
<sequence length="198" mass="21622">MVVLLCLTSNYVARYTVLMWKELGAAPISFLGLSSVIEIVEHIPAGDNGEDNAGVENDTETEPVEDLRNEAECEAQVLVNDGDVQCEADVLEEVQPESGVSQVLPETQNMEDVQIEDGSSTDSIHEESDGLFDVDIDCDPGMVAVICTQGSTSTKPKTTQESIPPFLAHPTATPLPPSRDRPNIRPKLQHRRGRVWKP</sequence>
<evidence type="ECO:0000313" key="2">
    <source>
        <dbReference type="EMBL" id="QCE06639.1"/>
    </source>
</evidence>
<feature type="region of interest" description="Disordered" evidence="1">
    <location>
        <begin position="45"/>
        <end position="64"/>
    </location>
</feature>
<accession>A0A4D6N2B3</accession>
<reference evidence="2 3" key="1">
    <citation type="submission" date="2019-04" db="EMBL/GenBank/DDBJ databases">
        <title>An improved genome assembly and genetic linkage map for asparagus bean, Vigna unguiculata ssp. sesquipedialis.</title>
        <authorList>
            <person name="Xia Q."/>
            <person name="Zhang R."/>
            <person name="Dong Y."/>
        </authorList>
    </citation>
    <scope>NUCLEOTIDE SEQUENCE [LARGE SCALE GENOMIC DNA]</scope>
    <source>
        <tissue evidence="2">Leaf</tissue>
    </source>
</reference>
<name>A0A4D6N2B3_VIGUN</name>
<evidence type="ECO:0000256" key="1">
    <source>
        <dbReference type="SAM" id="MobiDB-lite"/>
    </source>
</evidence>
<proteinExistence type="predicted"/>
<organism evidence="2 3">
    <name type="scientific">Vigna unguiculata</name>
    <name type="common">Cowpea</name>
    <dbReference type="NCBI Taxonomy" id="3917"/>
    <lineage>
        <taxon>Eukaryota</taxon>
        <taxon>Viridiplantae</taxon>
        <taxon>Streptophyta</taxon>
        <taxon>Embryophyta</taxon>
        <taxon>Tracheophyta</taxon>
        <taxon>Spermatophyta</taxon>
        <taxon>Magnoliopsida</taxon>
        <taxon>eudicotyledons</taxon>
        <taxon>Gunneridae</taxon>
        <taxon>Pentapetalae</taxon>
        <taxon>rosids</taxon>
        <taxon>fabids</taxon>
        <taxon>Fabales</taxon>
        <taxon>Fabaceae</taxon>
        <taxon>Papilionoideae</taxon>
        <taxon>50 kb inversion clade</taxon>
        <taxon>NPAAA clade</taxon>
        <taxon>indigoferoid/millettioid clade</taxon>
        <taxon>Phaseoleae</taxon>
        <taxon>Vigna</taxon>
    </lineage>
</organism>
<feature type="compositionally biased region" description="Basic residues" evidence="1">
    <location>
        <begin position="187"/>
        <end position="198"/>
    </location>
</feature>
<dbReference type="AlphaFoldDB" id="A0A4D6N2B3"/>
<dbReference type="Proteomes" id="UP000501690">
    <property type="component" value="Linkage Group LG9"/>
</dbReference>
<keyword evidence="3" id="KW-1185">Reference proteome</keyword>
<evidence type="ECO:0000313" key="3">
    <source>
        <dbReference type="Proteomes" id="UP000501690"/>
    </source>
</evidence>